<name>A0A8A0RQ53_9FIRM</name>
<feature type="domain" description="Transposase IS110-like N-terminal" evidence="2">
    <location>
        <begin position="17"/>
        <end position="177"/>
    </location>
</feature>
<dbReference type="PANTHER" id="PTHR33055">
    <property type="entry name" value="TRANSPOSASE FOR INSERTION SEQUENCE ELEMENT IS1111A"/>
    <property type="match status" value="1"/>
</dbReference>
<dbReference type="Proteomes" id="UP000662904">
    <property type="component" value="Chromosome"/>
</dbReference>
<feature type="coiled-coil region" evidence="1">
    <location>
        <begin position="254"/>
        <end position="288"/>
    </location>
</feature>
<dbReference type="InterPro" id="IPR047650">
    <property type="entry name" value="Transpos_IS110"/>
</dbReference>
<feature type="domain" description="Transposase IS116/IS110/IS902 C-terminal" evidence="3">
    <location>
        <begin position="286"/>
        <end position="371"/>
    </location>
</feature>
<evidence type="ECO:0000313" key="5">
    <source>
        <dbReference type="Proteomes" id="UP000662904"/>
    </source>
</evidence>
<dbReference type="AlphaFoldDB" id="A0A8A0RQ53"/>
<dbReference type="InterPro" id="IPR002525">
    <property type="entry name" value="Transp_IS110-like_N"/>
</dbReference>
<proteinExistence type="predicted"/>
<dbReference type="KEGG" id="kme:H0A61_02067"/>
<evidence type="ECO:0000313" key="4">
    <source>
        <dbReference type="EMBL" id="QSQ09688.1"/>
    </source>
</evidence>
<protein>
    <recommendedName>
        <fullName evidence="6">Transposase IS116/IS110/IS902 family protein</fullName>
    </recommendedName>
</protein>
<dbReference type="NCBIfam" id="NF033542">
    <property type="entry name" value="transpos_IS110"/>
    <property type="match status" value="1"/>
</dbReference>
<dbReference type="EMBL" id="CP059066">
    <property type="protein sequence ID" value="QSQ09688.1"/>
    <property type="molecule type" value="Genomic_DNA"/>
</dbReference>
<keyword evidence="1" id="KW-0175">Coiled coil</keyword>
<evidence type="ECO:0000259" key="2">
    <source>
        <dbReference type="Pfam" id="PF01548"/>
    </source>
</evidence>
<evidence type="ECO:0000256" key="1">
    <source>
        <dbReference type="SAM" id="Coils"/>
    </source>
</evidence>
<dbReference type="GO" id="GO:0003677">
    <property type="term" value="F:DNA binding"/>
    <property type="evidence" value="ECO:0007669"/>
    <property type="project" value="InterPro"/>
</dbReference>
<dbReference type="InterPro" id="IPR003346">
    <property type="entry name" value="Transposase_20"/>
</dbReference>
<dbReference type="Pfam" id="PF02371">
    <property type="entry name" value="Transposase_20"/>
    <property type="match status" value="1"/>
</dbReference>
<dbReference type="GO" id="GO:0004803">
    <property type="term" value="F:transposase activity"/>
    <property type="evidence" value="ECO:0007669"/>
    <property type="project" value="InterPro"/>
</dbReference>
<dbReference type="GO" id="GO:0006313">
    <property type="term" value="P:DNA transposition"/>
    <property type="evidence" value="ECO:0007669"/>
    <property type="project" value="InterPro"/>
</dbReference>
<dbReference type="Pfam" id="PF01548">
    <property type="entry name" value="DEDD_Tnp_IS110"/>
    <property type="match status" value="1"/>
</dbReference>
<organism evidence="4 5">
    <name type="scientific">Koleobacter methoxysyntrophicus</name>
    <dbReference type="NCBI Taxonomy" id="2751313"/>
    <lineage>
        <taxon>Bacteria</taxon>
        <taxon>Bacillati</taxon>
        <taxon>Bacillota</taxon>
        <taxon>Clostridia</taxon>
        <taxon>Koleobacterales</taxon>
        <taxon>Koleobacteraceae</taxon>
        <taxon>Koleobacter</taxon>
    </lineage>
</organism>
<dbReference type="RefSeq" id="WP_206707030.1">
    <property type="nucleotide sequence ID" value="NZ_CP059066.1"/>
</dbReference>
<gene>
    <name evidence="4" type="ORF">H0A61_02067</name>
</gene>
<sequence length="426" mass="48828">MTRVQKKLLVYGEVVIVGIDVAKRKHYARIYDQKELDIVKPFQIHNTREGFYRLVSKIKEAEEKAKAKTAVIGMEPTGHYWKPLAWFLQEQGYTVVIVNPYHVKRRKEEEDNTPRKTDRKDAGIIAKLVKDGKYLSCLLPKGIYADLRNLTVTRRQLKQKLSGVLNRLQAILDEYFPEFKDVFKNITGKAALWVLRHCPFPGIILSTYTVEELAEKLKEASSNRVGLKRAKKLYETARESIAVTEGLKGAKIKLETCLDEIEFYKTQIEKTEKAMAETLKQIDIAENLLSIPGIGLVTVASFLGEISNIDKYNHWKQIQTLGGLNFTEESSGDHKGQTKISKRGRPELRNLLYQASLTLVAKNKEFKALYHYFLTRPQNPLKKKQALVAISLKLLRVMFGLAKKKENYDSQKVLGEYRITQLKQVA</sequence>
<evidence type="ECO:0000259" key="3">
    <source>
        <dbReference type="Pfam" id="PF02371"/>
    </source>
</evidence>
<reference evidence="4" key="1">
    <citation type="submission" date="2020-07" db="EMBL/GenBank/DDBJ databases">
        <title>Koleobacter methoxysyntrophicus gen. nov., sp. nov., a novel anaerobic bacterium isolated from deep subsurface oil field and proposal of Koleobacterales ord. nov. in the phylum Firmicutes.</title>
        <authorList>
            <person name="Sakamoto S."/>
            <person name="Tamaki H."/>
        </authorList>
    </citation>
    <scope>NUCLEOTIDE SEQUENCE</scope>
    <source>
        <strain evidence="4">NRmbB1</strain>
    </source>
</reference>
<evidence type="ECO:0008006" key="6">
    <source>
        <dbReference type="Google" id="ProtNLM"/>
    </source>
</evidence>
<keyword evidence="5" id="KW-1185">Reference proteome</keyword>
<accession>A0A8A0RQ53</accession>
<dbReference type="PANTHER" id="PTHR33055:SF13">
    <property type="entry name" value="TRANSPOSASE"/>
    <property type="match status" value="1"/>
</dbReference>